<evidence type="ECO:0000256" key="1">
    <source>
        <dbReference type="SAM" id="Phobius"/>
    </source>
</evidence>
<organism evidence="2">
    <name type="scientific">Pyricularia oryzae (strain Y34)</name>
    <name type="common">Rice blast fungus</name>
    <name type="synonym">Magnaporthe oryzae</name>
    <dbReference type="NCBI Taxonomy" id="1143189"/>
    <lineage>
        <taxon>Eukaryota</taxon>
        <taxon>Fungi</taxon>
        <taxon>Dikarya</taxon>
        <taxon>Ascomycota</taxon>
        <taxon>Pezizomycotina</taxon>
        <taxon>Sordariomycetes</taxon>
        <taxon>Sordariomycetidae</taxon>
        <taxon>Magnaporthales</taxon>
        <taxon>Pyriculariaceae</taxon>
        <taxon>Pyricularia</taxon>
    </lineage>
</organism>
<feature type="transmembrane region" description="Helical" evidence="1">
    <location>
        <begin position="6"/>
        <end position="30"/>
    </location>
</feature>
<reference evidence="2" key="1">
    <citation type="journal article" date="2012" name="PLoS Genet.">
        <title>Comparative analysis of the genomes of two field isolates of the rice blast fungus Magnaporthe oryzae.</title>
        <authorList>
            <person name="Xue M."/>
            <person name="Yang J."/>
            <person name="Li Z."/>
            <person name="Hu S."/>
            <person name="Yao N."/>
            <person name="Dean R.A."/>
            <person name="Zhao W."/>
            <person name="Shen M."/>
            <person name="Zhang H."/>
            <person name="Li C."/>
            <person name="Liu L."/>
            <person name="Cao L."/>
            <person name="Xu X."/>
            <person name="Xing Y."/>
            <person name="Hsiang T."/>
            <person name="Zhang Z."/>
            <person name="Xu J.R."/>
            <person name="Peng Y.L."/>
        </authorList>
    </citation>
    <scope>NUCLEOTIDE SEQUENCE</scope>
    <source>
        <strain evidence="2">Y34</strain>
    </source>
</reference>
<keyword evidence="1" id="KW-1133">Transmembrane helix</keyword>
<dbReference type="AlphaFoldDB" id="A0AA97NYI3"/>
<name>A0AA97NYI3_PYRO3</name>
<keyword evidence="1" id="KW-0812">Transmembrane</keyword>
<accession>A0AA97NYI3</accession>
<evidence type="ECO:0000313" key="2">
    <source>
        <dbReference type="EMBL" id="ELQ38517.1"/>
    </source>
</evidence>
<gene>
    <name evidence="2" type="ORF">OOU_Y34scaffold00535g14</name>
</gene>
<protein>
    <submittedName>
        <fullName evidence="2">Uncharacterized protein</fullName>
    </submittedName>
</protein>
<dbReference type="EMBL" id="JH793550">
    <property type="protein sequence ID" value="ELQ38517.1"/>
    <property type="molecule type" value="Genomic_DNA"/>
</dbReference>
<dbReference type="Proteomes" id="UP000011086">
    <property type="component" value="Unassembled WGS sequence"/>
</dbReference>
<proteinExistence type="predicted"/>
<sequence length="113" mass="12429">MIVGMVVVMIVVVIVVMGGVVSMVIVVVAMGRQIALRPAQVCDELQGARPVDIQLARLYLSQVRGIDFVVELRLRPCGLWCWASLSAHRAKRMMGSNRGVFGTSTTKWKLCTK</sequence>
<keyword evidence="1" id="KW-0472">Membrane</keyword>